<gene>
    <name evidence="1" type="ORF">mMyoMyo1_008018</name>
</gene>
<evidence type="ECO:0000313" key="2">
    <source>
        <dbReference type="Proteomes" id="UP000527355"/>
    </source>
</evidence>
<keyword evidence="2" id="KW-1185">Reference proteome</keyword>
<reference evidence="1 2" key="1">
    <citation type="journal article" date="2020" name="Nature">
        <title>Six reference-quality genomes reveal evolution of bat adaptations.</title>
        <authorList>
            <person name="Jebb D."/>
            <person name="Huang Z."/>
            <person name="Pippel M."/>
            <person name="Hughes G.M."/>
            <person name="Lavrichenko K."/>
            <person name="Devanna P."/>
            <person name="Winkler S."/>
            <person name="Jermiin L.S."/>
            <person name="Skirmuntt E.C."/>
            <person name="Katzourakis A."/>
            <person name="Burkitt-Gray L."/>
            <person name="Ray D.A."/>
            <person name="Sullivan K.A.M."/>
            <person name="Roscito J.G."/>
            <person name="Kirilenko B.M."/>
            <person name="Davalos L.M."/>
            <person name="Corthals A.P."/>
            <person name="Power M.L."/>
            <person name="Jones G."/>
            <person name="Ransome R.D."/>
            <person name="Dechmann D.K.N."/>
            <person name="Locatelli A.G."/>
            <person name="Puechmaille S.J."/>
            <person name="Fedrigo O."/>
            <person name="Jarvis E.D."/>
            <person name="Hiller M."/>
            <person name="Vernes S.C."/>
            <person name="Myers E.W."/>
            <person name="Teeling E.C."/>
        </authorList>
    </citation>
    <scope>NUCLEOTIDE SEQUENCE [LARGE SCALE GENOMIC DNA]</scope>
    <source>
        <strain evidence="1">MMyoMyo1</strain>
        <tissue evidence="1">Flight muscle</tissue>
    </source>
</reference>
<dbReference type="EMBL" id="JABWUV010000001">
    <property type="protein sequence ID" value="KAF6387526.1"/>
    <property type="molecule type" value="Genomic_DNA"/>
</dbReference>
<protein>
    <submittedName>
        <fullName evidence="1">Uncharacterized protein</fullName>
    </submittedName>
</protein>
<comment type="caution">
    <text evidence="1">The sequence shown here is derived from an EMBL/GenBank/DDBJ whole genome shotgun (WGS) entry which is preliminary data.</text>
</comment>
<accession>A0A7J8AMS7</accession>
<sequence length="128" mass="14169">MSCGLQQSHCPWPCRLSLHKQDAGLGWASNMEPKLWAVAFILGLLKTRWTSSTDRDETSENRCLGLLGLQMGPECWATVTGCLRQCLACGRLLCESTSLQRRMSASLTQTLGWSGISSQRLSHFQSAH</sequence>
<dbReference type="Proteomes" id="UP000527355">
    <property type="component" value="Unassembled WGS sequence"/>
</dbReference>
<name>A0A7J8AMS7_MYOMY</name>
<organism evidence="1 2">
    <name type="scientific">Myotis myotis</name>
    <name type="common">Greater mouse-eared bat</name>
    <name type="synonym">Vespertilio myotis</name>
    <dbReference type="NCBI Taxonomy" id="51298"/>
    <lineage>
        <taxon>Eukaryota</taxon>
        <taxon>Metazoa</taxon>
        <taxon>Chordata</taxon>
        <taxon>Craniata</taxon>
        <taxon>Vertebrata</taxon>
        <taxon>Euteleostomi</taxon>
        <taxon>Mammalia</taxon>
        <taxon>Eutheria</taxon>
        <taxon>Laurasiatheria</taxon>
        <taxon>Chiroptera</taxon>
        <taxon>Yangochiroptera</taxon>
        <taxon>Vespertilionidae</taxon>
        <taxon>Myotis</taxon>
    </lineage>
</organism>
<proteinExistence type="predicted"/>
<dbReference type="AlphaFoldDB" id="A0A7J8AMS7"/>
<evidence type="ECO:0000313" key="1">
    <source>
        <dbReference type="EMBL" id="KAF6387526.1"/>
    </source>
</evidence>